<dbReference type="AlphaFoldDB" id="K0R7X4"/>
<organism evidence="2 3">
    <name type="scientific">Thalassiosira oceanica</name>
    <name type="common">Marine diatom</name>
    <dbReference type="NCBI Taxonomy" id="159749"/>
    <lineage>
        <taxon>Eukaryota</taxon>
        <taxon>Sar</taxon>
        <taxon>Stramenopiles</taxon>
        <taxon>Ochrophyta</taxon>
        <taxon>Bacillariophyta</taxon>
        <taxon>Coscinodiscophyceae</taxon>
        <taxon>Thalassiosirophycidae</taxon>
        <taxon>Thalassiosirales</taxon>
        <taxon>Thalassiosiraceae</taxon>
        <taxon>Thalassiosira</taxon>
    </lineage>
</organism>
<comment type="caution">
    <text evidence="2">The sequence shown here is derived from an EMBL/GenBank/DDBJ whole genome shotgun (WGS) entry which is preliminary data.</text>
</comment>
<evidence type="ECO:0000256" key="1">
    <source>
        <dbReference type="SAM" id="MobiDB-lite"/>
    </source>
</evidence>
<feature type="compositionally biased region" description="Basic and acidic residues" evidence="1">
    <location>
        <begin position="162"/>
        <end position="181"/>
    </location>
</feature>
<keyword evidence="3" id="KW-1185">Reference proteome</keyword>
<feature type="non-terminal residue" evidence="2">
    <location>
        <position position="1"/>
    </location>
</feature>
<feature type="region of interest" description="Disordered" evidence="1">
    <location>
        <begin position="1"/>
        <end position="66"/>
    </location>
</feature>
<gene>
    <name evidence="2" type="ORF">THAOC_33070</name>
</gene>
<protein>
    <submittedName>
        <fullName evidence="2">Uncharacterized protein</fullName>
    </submittedName>
</protein>
<reference evidence="2 3" key="1">
    <citation type="journal article" date="2012" name="Genome Biol.">
        <title>Genome and low-iron response of an oceanic diatom adapted to chronic iron limitation.</title>
        <authorList>
            <person name="Lommer M."/>
            <person name="Specht M."/>
            <person name="Roy A.S."/>
            <person name="Kraemer L."/>
            <person name="Andreson R."/>
            <person name="Gutowska M.A."/>
            <person name="Wolf J."/>
            <person name="Bergner S.V."/>
            <person name="Schilhabel M.B."/>
            <person name="Klostermeier U.C."/>
            <person name="Beiko R.G."/>
            <person name="Rosenstiel P."/>
            <person name="Hippler M."/>
            <person name="Laroche J."/>
        </authorList>
    </citation>
    <scope>NUCLEOTIDE SEQUENCE [LARGE SCALE GENOMIC DNA]</scope>
    <source>
        <strain evidence="2 3">CCMP1005</strain>
    </source>
</reference>
<feature type="compositionally biased region" description="Gly residues" evidence="1">
    <location>
        <begin position="10"/>
        <end position="20"/>
    </location>
</feature>
<evidence type="ECO:0000313" key="3">
    <source>
        <dbReference type="Proteomes" id="UP000266841"/>
    </source>
</evidence>
<feature type="compositionally biased region" description="Basic residues" evidence="1">
    <location>
        <begin position="182"/>
        <end position="191"/>
    </location>
</feature>
<accession>K0R7X4</accession>
<sequence length="455" mass="49121">EEDRLADIPPGGGNAGGAGGRSKASNPGAFDLGRGGGAGGASSYTPPTVYVEPADDTNPLDIPRPPVYSSKAEEIRIGHLEHFNMGSILRVRAAAEKLVDELDEYYGGKDRAAAMLAGSWQAPWMLGEDFEFLDEEGMRGHGPDEDDDDDDSVEDDDDADDDGRRRMQRHPGEGRRLDKAKRAEKKAKKAAAKLAELDANHTAAKKRKKKGAKEGKVLVDPDGMDEDELAAHHHRRKQRTTKLVTTVARALLNPLQDKFVIGTIGSSVAAGHDNCHYDSYESQLERTLFPVFAAGSMSLVVQNAGEGGGCGDDHKNQVFCITHDVRRLSNSMCSPQRISCPKTKPTRRKISPQPGRGHNPLQLDVLREGNAGGPARAADTVGADDAEAAHGPPPRGAGEEQHVRGGQRGERRARRALRAVRVQRVLHPDRPVRRRARLRRGVGGGDQPVRVAVPG</sequence>
<name>K0R7X4_THAOC</name>
<dbReference type="EMBL" id="AGNL01046206">
    <property type="protein sequence ID" value="EJK48159.1"/>
    <property type="molecule type" value="Genomic_DNA"/>
</dbReference>
<feature type="compositionally biased region" description="Basic and acidic residues" evidence="1">
    <location>
        <begin position="397"/>
        <end position="410"/>
    </location>
</feature>
<evidence type="ECO:0000313" key="2">
    <source>
        <dbReference type="EMBL" id="EJK48159.1"/>
    </source>
</evidence>
<feature type="region of interest" description="Disordered" evidence="1">
    <location>
        <begin position="135"/>
        <end position="220"/>
    </location>
</feature>
<dbReference type="Proteomes" id="UP000266841">
    <property type="component" value="Unassembled WGS sequence"/>
</dbReference>
<feature type="region of interest" description="Disordered" evidence="1">
    <location>
        <begin position="333"/>
        <end position="413"/>
    </location>
</feature>
<proteinExistence type="predicted"/>
<feature type="compositionally biased region" description="Acidic residues" evidence="1">
    <location>
        <begin position="144"/>
        <end position="161"/>
    </location>
</feature>